<name>A0A2P2QQH4_RHIMU</name>
<dbReference type="AlphaFoldDB" id="A0A2P2QQH4"/>
<accession>A0A2P2QQH4</accession>
<reference evidence="1" key="1">
    <citation type="submission" date="2018-02" db="EMBL/GenBank/DDBJ databases">
        <title>Rhizophora mucronata_Transcriptome.</title>
        <authorList>
            <person name="Meera S.P."/>
            <person name="Sreeshan A."/>
            <person name="Augustine A."/>
        </authorList>
    </citation>
    <scope>NUCLEOTIDE SEQUENCE</scope>
    <source>
        <tissue evidence="1">Leaf</tissue>
    </source>
</reference>
<protein>
    <submittedName>
        <fullName evidence="1">Uncharacterized protein</fullName>
    </submittedName>
</protein>
<proteinExistence type="predicted"/>
<sequence length="38" mass="4386">MVILMARNHQVGVKLEKNVQSFARGEERMVVEVIFDIV</sequence>
<organism evidence="1">
    <name type="scientific">Rhizophora mucronata</name>
    <name type="common">Asiatic mangrove</name>
    <dbReference type="NCBI Taxonomy" id="61149"/>
    <lineage>
        <taxon>Eukaryota</taxon>
        <taxon>Viridiplantae</taxon>
        <taxon>Streptophyta</taxon>
        <taxon>Embryophyta</taxon>
        <taxon>Tracheophyta</taxon>
        <taxon>Spermatophyta</taxon>
        <taxon>Magnoliopsida</taxon>
        <taxon>eudicotyledons</taxon>
        <taxon>Gunneridae</taxon>
        <taxon>Pentapetalae</taxon>
        <taxon>rosids</taxon>
        <taxon>fabids</taxon>
        <taxon>Malpighiales</taxon>
        <taxon>Rhizophoraceae</taxon>
        <taxon>Rhizophora</taxon>
    </lineage>
</organism>
<dbReference type="EMBL" id="GGEC01088746">
    <property type="protein sequence ID" value="MBX69230.1"/>
    <property type="molecule type" value="Transcribed_RNA"/>
</dbReference>
<evidence type="ECO:0000313" key="1">
    <source>
        <dbReference type="EMBL" id="MBX69230.1"/>
    </source>
</evidence>